<feature type="domain" description="6-hydroxymethylpterin diphosphokinase MptE-like" evidence="1">
    <location>
        <begin position="32"/>
        <end position="188"/>
    </location>
</feature>
<proteinExistence type="predicted"/>
<dbReference type="EMBL" id="MSCM01000001">
    <property type="protein sequence ID" value="PQJ81099.1"/>
    <property type="molecule type" value="Genomic_DNA"/>
</dbReference>
<gene>
    <name evidence="2" type="ORF">BTO16_00185</name>
</gene>
<sequence length="267" mass="30641">MNYLSQIKLNKKINLYKMILGFLKNKILWDFNYKSWKSKSYLNSMRNSYKGHKLVLLCNGPSLNKVDFKMLKDSGMVTIGLNKINLLFDKTDFRPDFIISVNKLVIEQNKDFFNETDIPLILDSSASTYIKNKKNINYLYSLPFQLKFAGDVSGSICQGYTVTYVALQVAYHLGFENVALVGCDHNFATKGSANMTVVSGEKDPNHFSDKYFSDGVKWQLPDLLGSEIHYKMAREYFENDNRSIVNCTEGGALDIFNRKTLKEFINE</sequence>
<dbReference type="Proteomes" id="UP000239068">
    <property type="component" value="Unassembled WGS sequence"/>
</dbReference>
<organism evidence="2 3">
    <name type="scientific">Polaribacter glomeratus</name>
    <dbReference type="NCBI Taxonomy" id="102"/>
    <lineage>
        <taxon>Bacteria</taxon>
        <taxon>Pseudomonadati</taxon>
        <taxon>Bacteroidota</taxon>
        <taxon>Flavobacteriia</taxon>
        <taxon>Flavobacteriales</taxon>
        <taxon>Flavobacteriaceae</taxon>
    </lineage>
</organism>
<keyword evidence="3" id="KW-1185">Reference proteome</keyword>
<dbReference type="Pfam" id="PF01973">
    <property type="entry name" value="MptE-like"/>
    <property type="match status" value="1"/>
</dbReference>
<dbReference type="OrthoDB" id="344900at2"/>
<accession>A0A2S7WU37</accession>
<evidence type="ECO:0000313" key="2">
    <source>
        <dbReference type="EMBL" id="PQJ81099.1"/>
    </source>
</evidence>
<dbReference type="Gene3D" id="3.90.1480.10">
    <property type="entry name" value="Alpha-2,3-sialyltransferase"/>
    <property type="match status" value="1"/>
</dbReference>
<name>A0A2S7WU37_9FLAO</name>
<evidence type="ECO:0000259" key="1">
    <source>
        <dbReference type="Pfam" id="PF01973"/>
    </source>
</evidence>
<evidence type="ECO:0000313" key="3">
    <source>
        <dbReference type="Proteomes" id="UP000239068"/>
    </source>
</evidence>
<comment type="caution">
    <text evidence="2">The sequence shown here is derived from an EMBL/GenBank/DDBJ whole genome shotgun (WGS) entry which is preliminary data.</text>
</comment>
<dbReference type="InterPro" id="IPR002826">
    <property type="entry name" value="MptE-like"/>
</dbReference>
<dbReference type="RefSeq" id="WP_105019678.1">
    <property type="nucleotide sequence ID" value="NZ_MSCM01000001.1"/>
</dbReference>
<protein>
    <recommendedName>
        <fullName evidence="1">6-hydroxymethylpterin diphosphokinase MptE-like domain-containing protein</fullName>
    </recommendedName>
</protein>
<dbReference type="AlphaFoldDB" id="A0A2S7WU37"/>
<reference evidence="2 3" key="1">
    <citation type="submission" date="2016-12" db="EMBL/GenBank/DDBJ databases">
        <title>Trade-off between light-utilization and light-protection in marine flavobacteria.</title>
        <authorList>
            <person name="Kumagai Y."/>
            <person name="Yoshizawa S."/>
            <person name="Kogure K."/>
            <person name="Iwasaki W."/>
        </authorList>
    </citation>
    <scope>NUCLEOTIDE SEQUENCE [LARGE SCALE GENOMIC DNA]</scope>
    <source>
        <strain evidence="2 3">ATCC 43844</strain>
    </source>
</reference>